<accession>A0A8H7SP89</accession>
<organism evidence="2 3">
    <name type="scientific">Thamnidium elegans</name>
    <dbReference type="NCBI Taxonomy" id="101142"/>
    <lineage>
        <taxon>Eukaryota</taxon>
        <taxon>Fungi</taxon>
        <taxon>Fungi incertae sedis</taxon>
        <taxon>Mucoromycota</taxon>
        <taxon>Mucoromycotina</taxon>
        <taxon>Mucoromycetes</taxon>
        <taxon>Mucorales</taxon>
        <taxon>Mucorineae</taxon>
        <taxon>Mucoraceae</taxon>
        <taxon>Thamnidium</taxon>
    </lineage>
</organism>
<dbReference type="InterPro" id="IPR013762">
    <property type="entry name" value="Integrase-like_cat_sf"/>
</dbReference>
<dbReference type="Gene3D" id="1.10.443.10">
    <property type="entry name" value="Intergrase catalytic core"/>
    <property type="match status" value="1"/>
</dbReference>
<dbReference type="Proteomes" id="UP000613177">
    <property type="component" value="Unassembled WGS sequence"/>
</dbReference>
<dbReference type="GO" id="GO:0015074">
    <property type="term" value="P:DNA integration"/>
    <property type="evidence" value="ECO:0007669"/>
    <property type="project" value="InterPro"/>
</dbReference>
<protein>
    <recommendedName>
        <fullName evidence="4">Tyr recombinase domain-containing protein</fullName>
    </recommendedName>
</protein>
<evidence type="ECO:0000313" key="2">
    <source>
        <dbReference type="EMBL" id="KAG2232631.1"/>
    </source>
</evidence>
<evidence type="ECO:0000256" key="1">
    <source>
        <dbReference type="SAM" id="MobiDB-lite"/>
    </source>
</evidence>
<feature type="compositionally biased region" description="Polar residues" evidence="1">
    <location>
        <begin position="28"/>
        <end position="50"/>
    </location>
</feature>
<keyword evidence="3" id="KW-1185">Reference proteome</keyword>
<dbReference type="AlphaFoldDB" id="A0A8H7SP89"/>
<sequence length="420" mass="47082">MPALESNTQYTAEVTTGSVEGMRHDNTKSGQRNLVPTPTAINSLPRSDTYSTRGSSRITRSIAVAFGQKPTLETDSVAFNPLDINKQRRVDLPSTLNDESTAIIFNPSQLKLQQKRYDGPRQRFLNWGLQHNRKVLEFVTAIDLINYLAYGHVHHKWVYSIILQYKQGILQLYTAEQHSQITSDPSYIKFVSALKNEAIISFDFPVINLQPAIDFILALGNNQQMPLLQLTQKLCFLLGITGFLRPSDIERINDSKTSVSDGTLRLVILAPKKKRSGHPIEKVVIVSEHSNQLLCPVTCYQSYQERFSSLSPLTRQHPRLSQLSYVPLVRNTTDHNKFIGSERISEHIKSILNLATTTATPSSLRTKAIKARAVGSTRAILAGAKLEDVLTHGSWASSSIFDTYYRLNRASATNFTDLIL</sequence>
<feature type="compositionally biased region" description="Polar residues" evidence="1">
    <location>
        <begin position="1"/>
        <end position="18"/>
    </location>
</feature>
<feature type="region of interest" description="Disordered" evidence="1">
    <location>
        <begin position="1"/>
        <end position="53"/>
    </location>
</feature>
<evidence type="ECO:0008006" key="4">
    <source>
        <dbReference type="Google" id="ProtNLM"/>
    </source>
</evidence>
<name>A0A8H7SP89_9FUNG</name>
<dbReference type="GO" id="GO:0003677">
    <property type="term" value="F:DNA binding"/>
    <property type="evidence" value="ECO:0007669"/>
    <property type="project" value="InterPro"/>
</dbReference>
<evidence type="ECO:0000313" key="3">
    <source>
        <dbReference type="Proteomes" id="UP000613177"/>
    </source>
</evidence>
<dbReference type="PANTHER" id="PTHR35617:SF3">
    <property type="entry name" value="CORE-BINDING (CB) DOMAIN-CONTAINING PROTEIN"/>
    <property type="match status" value="1"/>
</dbReference>
<reference evidence="2" key="1">
    <citation type="submission" date="2021-01" db="EMBL/GenBank/DDBJ databases">
        <title>Metabolic potential, ecology and presence of endohyphal bacteria is reflected in genomic diversity of Mucoromycotina.</title>
        <authorList>
            <person name="Muszewska A."/>
            <person name="Okrasinska A."/>
            <person name="Steczkiewicz K."/>
            <person name="Drgas O."/>
            <person name="Orlowska M."/>
            <person name="Perlinska-Lenart U."/>
            <person name="Aleksandrzak-Piekarczyk T."/>
            <person name="Szatraj K."/>
            <person name="Zielenkiewicz U."/>
            <person name="Pilsyk S."/>
            <person name="Malc E."/>
            <person name="Mieczkowski P."/>
            <person name="Kruszewska J.S."/>
            <person name="Biernat P."/>
            <person name="Pawlowska J."/>
        </authorList>
    </citation>
    <scope>NUCLEOTIDE SEQUENCE</scope>
    <source>
        <strain evidence="2">WA0000018081</strain>
    </source>
</reference>
<comment type="caution">
    <text evidence="2">The sequence shown here is derived from an EMBL/GenBank/DDBJ whole genome shotgun (WGS) entry which is preliminary data.</text>
</comment>
<dbReference type="PANTHER" id="PTHR35617">
    <property type="entry name" value="PHAGE_INTEGRASE DOMAIN-CONTAINING PROTEIN"/>
    <property type="match status" value="1"/>
</dbReference>
<gene>
    <name evidence="2" type="ORF">INT48_001320</name>
</gene>
<dbReference type="EMBL" id="JAEPRE010000105">
    <property type="protein sequence ID" value="KAG2232631.1"/>
    <property type="molecule type" value="Genomic_DNA"/>
</dbReference>
<dbReference type="GO" id="GO:0006310">
    <property type="term" value="P:DNA recombination"/>
    <property type="evidence" value="ECO:0007669"/>
    <property type="project" value="InterPro"/>
</dbReference>
<proteinExistence type="predicted"/>